<name>A0A2W4WL67_9CYAN</name>
<feature type="domain" description="DUF7734" evidence="1">
    <location>
        <begin position="14"/>
        <end position="99"/>
    </location>
</feature>
<evidence type="ECO:0000313" key="3">
    <source>
        <dbReference type="Proteomes" id="UP000249794"/>
    </source>
</evidence>
<dbReference type="InterPro" id="IPR056636">
    <property type="entry name" value="DUF7734"/>
</dbReference>
<gene>
    <name evidence="2" type="ORF">DCF15_21185</name>
</gene>
<protein>
    <recommendedName>
        <fullName evidence="1">DUF7734 domain-containing protein</fullName>
    </recommendedName>
</protein>
<accession>A0A2W4WL67</accession>
<proteinExistence type="predicted"/>
<evidence type="ECO:0000259" key="1">
    <source>
        <dbReference type="Pfam" id="PF24869"/>
    </source>
</evidence>
<dbReference type="Pfam" id="PF24869">
    <property type="entry name" value="DUF7734"/>
    <property type="match status" value="1"/>
</dbReference>
<comment type="caution">
    <text evidence="2">The sequence shown here is derived from an EMBL/GenBank/DDBJ whole genome shotgun (WGS) entry which is preliminary data.</text>
</comment>
<dbReference type="PANTHER" id="PTHR36729">
    <property type="entry name" value="EXPRESSED PROTEIN"/>
    <property type="match status" value="1"/>
</dbReference>
<sequence>MRDTPQTHSPAFITRLENYTLQYPQEVLLVHAQIEDEADQIIVFKGFSSSLMRPTDSDPAVPTLPKNAVVHRIDRIQGPYQPQAIQYLEQGLTQAAFIAKLASLNL</sequence>
<dbReference type="Proteomes" id="UP000249794">
    <property type="component" value="Unassembled WGS sequence"/>
</dbReference>
<dbReference type="PANTHER" id="PTHR36729:SF2">
    <property type="entry name" value="EXPRESSED PROTEIN"/>
    <property type="match status" value="1"/>
</dbReference>
<organism evidence="2 3">
    <name type="scientific">Phormidesmis priestleyi</name>
    <dbReference type="NCBI Taxonomy" id="268141"/>
    <lineage>
        <taxon>Bacteria</taxon>
        <taxon>Bacillati</taxon>
        <taxon>Cyanobacteriota</taxon>
        <taxon>Cyanophyceae</taxon>
        <taxon>Leptolyngbyales</taxon>
        <taxon>Leptolyngbyaceae</taxon>
        <taxon>Phormidesmis</taxon>
    </lineage>
</organism>
<evidence type="ECO:0000313" key="2">
    <source>
        <dbReference type="EMBL" id="PZO45874.1"/>
    </source>
</evidence>
<dbReference type="AlphaFoldDB" id="A0A2W4WL67"/>
<dbReference type="EMBL" id="QBMP01000341">
    <property type="protein sequence ID" value="PZO45874.1"/>
    <property type="molecule type" value="Genomic_DNA"/>
</dbReference>
<reference evidence="3" key="1">
    <citation type="submission" date="2018-04" db="EMBL/GenBank/DDBJ databases">
        <authorList>
            <person name="Cornet L."/>
        </authorList>
    </citation>
    <scope>NUCLEOTIDE SEQUENCE [LARGE SCALE GENOMIC DNA]</scope>
</reference>
<reference evidence="2 3" key="2">
    <citation type="submission" date="2018-06" db="EMBL/GenBank/DDBJ databases">
        <title>Metagenomic assembly of (sub)arctic Cyanobacteria and their associated microbiome from non-axenic cultures.</title>
        <authorList>
            <person name="Baurain D."/>
        </authorList>
    </citation>
    <scope>NUCLEOTIDE SEQUENCE [LARGE SCALE GENOMIC DNA]</scope>
    <source>
        <strain evidence="2">ULC027bin1</strain>
    </source>
</reference>